<dbReference type="InterPro" id="IPR009562">
    <property type="entry name" value="DUF1178"/>
</dbReference>
<name>A0A0F5FHB5_9HYPH</name>
<evidence type="ECO:0000313" key="1">
    <source>
        <dbReference type="EMBL" id="KKB07577.1"/>
    </source>
</evidence>
<reference evidence="1 2" key="1">
    <citation type="submission" date="2015-03" db="EMBL/GenBank/DDBJ databases">
        <authorList>
            <person name="Hassan Y."/>
            <person name="Lepp D."/>
            <person name="Li X.-Z."/>
            <person name="Zhou T."/>
        </authorList>
    </citation>
    <scope>NUCLEOTIDE SEQUENCE [LARGE SCALE GENOMIC DNA]</scope>
    <source>
        <strain evidence="1 2">IPL18</strain>
    </source>
</reference>
<comment type="caution">
    <text evidence="1">The sequence shown here is derived from an EMBL/GenBank/DDBJ whole genome shotgun (WGS) entry which is preliminary data.</text>
</comment>
<dbReference type="EMBL" id="JZEY01000061">
    <property type="protein sequence ID" value="KKB07577.1"/>
    <property type="molecule type" value="Genomic_DNA"/>
</dbReference>
<keyword evidence="2" id="KW-1185">Reference proteome</keyword>
<proteinExistence type="predicted"/>
<dbReference type="Pfam" id="PF06676">
    <property type="entry name" value="DUF1178"/>
    <property type="match status" value="1"/>
</dbReference>
<dbReference type="Proteomes" id="UP000033649">
    <property type="component" value="Unassembled WGS sequence"/>
</dbReference>
<accession>A0A0F5FHB5</accession>
<dbReference type="PIRSF" id="PIRSF032131">
    <property type="entry name" value="UCP032131"/>
    <property type="match status" value="1"/>
</dbReference>
<protein>
    <submittedName>
        <fullName evidence="1">Uncharacterized protein</fullName>
    </submittedName>
</protein>
<sequence>MIQYSLQCSKGHRFDAWFKSATAYDEQHARGIVSCAQCGDHKVEKAPMAPNLARSDTQPMSLTSAHPEAARFRDMLRQFRQKVMSEADDVGDRFAEEARKIHFAEAEARGIYGKATRDEVAGLLEDGIDFLPLPDLAEDN</sequence>
<dbReference type="PATRIC" id="fig|429727.3.peg.2616"/>
<dbReference type="OrthoDB" id="9799894at2"/>
<organism evidence="1 2">
    <name type="scientific">Devosia chinhatensis</name>
    <dbReference type="NCBI Taxonomy" id="429727"/>
    <lineage>
        <taxon>Bacteria</taxon>
        <taxon>Pseudomonadati</taxon>
        <taxon>Pseudomonadota</taxon>
        <taxon>Alphaproteobacteria</taxon>
        <taxon>Hyphomicrobiales</taxon>
        <taxon>Devosiaceae</taxon>
        <taxon>Devosia</taxon>
    </lineage>
</organism>
<dbReference type="AlphaFoldDB" id="A0A0F5FHB5"/>
<dbReference type="STRING" id="429727.VE26_12735"/>
<evidence type="ECO:0000313" key="2">
    <source>
        <dbReference type="Proteomes" id="UP000033649"/>
    </source>
</evidence>
<gene>
    <name evidence="1" type="ORF">VE26_12735</name>
</gene>